<dbReference type="EMBL" id="VEPZ02001248">
    <property type="protein sequence ID" value="KAE8684140.1"/>
    <property type="molecule type" value="Genomic_DNA"/>
</dbReference>
<sequence>MEKNEMLEGLVTGKPVIIDEAETSARYGDSTVGYNHNGSSSVTGTVIFSSLAAISGAYAFGKVGYSSPAKSGITEDLGLSLAEDCGILIMFGWSGISFLMYYIYKQAMGISEVFCITGWLAIVFSKDVRWIDLGRLLIGCYAMMRQGNHVHNRFSDQLAHLSAYRSRTVCAAIDRSFLHSRFSKMAGRSRTRGVPTIWRPSGFSYYTSFIFESAGFPNKVGSIPIAVLQWLFSEYSSSISPEDDHFCWCNMLGLCHYRTFILPAGFSCKQGTNSHIGDYWSIGTFFIFAFISVVAIILIGKLVPETKGRTLEELQQHQ</sequence>
<gene>
    <name evidence="8" type="ORF">F3Y22_tig00111151pilonHSYRG00122</name>
</gene>
<comment type="similarity">
    <text evidence="2">Belongs to the major facilitator superfamily. Sugar transporter (TC 2.A.1.1) family.</text>
</comment>
<dbReference type="GO" id="GO:0016020">
    <property type="term" value="C:membrane"/>
    <property type="evidence" value="ECO:0007669"/>
    <property type="project" value="UniProtKB-SubCell"/>
</dbReference>
<dbReference type="GO" id="GO:0022857">
    <property type="term" value="F:transmembrane transporter activity"/>
    <property type="evidence" value="ECO:0007669"/>
    <property type="project" value="InterPro"/>
</dbReference>
<keyword evidence="3" id="KW-0762">Sugar transport</keyword>
<name>A0A6A2YXT8_HIBSY</name>
<protein>
    <submittedName>
        <fullName evidence="8">Uncharacterized protein</fullName>
    </submittedName>
</protein>
<reference evidence="8" key="1">
    <citation type="submission" date="2019-09" db="EMBL/GenBank/DDBJ databases">
        <title>Draft genome information of white flower Hibiscus syriacus.</title>
        <authorList>
            <person name="Kim Y.-M."/>
        </authorList>
    </citation>
    <scope>NUCLEOTIDE SEQUENCE [LARGE SCALE GENOMIC DNA]</scope>
    <source>
        <strain evidence="8">YM2019G1</strain>
    </source>
</reference>
<dbReference type="InterPro" id="IPR050549">
    <property type="entry name" value="MFS_Trehalose_Transporter"/>
</dbReference>
<proteinExistence type="inferred from homology"/>
<dbReference type="Pfam" id="PF00083">
    <property type="entry name" value="Sugar_tr"/>
    <property type="match status" value="1"/>
</dbReference>
<feature type="transmembrane region" description="Helical" evidence="7">
    <location>
        <begin position="279"/>
        <end position="299"/>
    </location>
</feature>
<evidence type="ECO:0000256" key="6">
    <source>
        <dbReference type="ARBA" id="ARBA00023136"/>
    </source>
</evidence>
<keyword evidence="5 7" id="KW-1133">Transmembrane helix</keyword>
<keyword evidence="3" id="KW-0813">Transport</keyword>
<evidence type="ECO:0000256" key="4">
    <source>
        <dbReference type="ARBA" id="ARBA00022692"/>
    </source>
</evidence>
<dbReference type="PANTHER" id="PTHR48021:SF25">
    <property type="entry name" value="SUGAR TRANSPORTER ERD6-LIKE 5"/>
    <property type="match status" value="1"/>
</dbReference>
<feature type="transmembrane region" description="Helical" evidence="7">
    <location>
        <begin position="42"/>
        <end position="60"/>
    </location>
</feature>
<accession>A0A6A2YXT8</accession>
<keyword evidence="6 7" id="KW-0472">Membrane</keyword>
<keyword evidence="9" id="KW-1185">Reference proteome</keyword>
<dbReference type="AlphaFoldDB" id="A0A6A2YXT8"/>
<dbReference type="Gene3D" id="1.20.1250.20">
    <property type="entry name" value="MFS general substrate transporter like domains"/>
    <property type="match status" value="1"/>
</dbReference>
<evidence type="ECO:0000313" key="8">
    <source>
        <dbReference type="EMBL" id="KAE8684140.1"/>
    </source>
</evidence>
<dbReference type="PANTHER" id="PTHR48021">
    <property type="match status" value="1"/>
</dbReference>
<evidence type="ECO:0000256" key="1">
    <source>
        <dbReference type="ARBA" id="ARBA00004370"/>
    </source>
</evidence>
<evidence type="ECO:0000256" key="3">
    <source>
        <dbReference type="ARBA" id="ARBA00022597"/>
    </source>
</evidence>
<evidence type="ECO:0000256" key="2">
    <source>
        <dbReference type="ARBA" id="ARBA00010992"/>
    </source>
</evidence>
<organism evidence="8 9">
    <name type="scientific">Hibiscus syriacus</name>
    <name type="common">Rose of Sharon</name>
    <dbReference type="NCBI Taxonomy" id="106335"/>
    <lineage>
        <taxon>Eukaryota</taxon>
        <taxon>Viridiplantae</taxon>
        <taxon>Streptophyta</taxon>
        <taxon>Embryophyta</taxon>
        <taxon>Tracheophyta</taxon>
        <taxon>Spermatophyta</taxon>
        <taxon>Magnoliopsida</taxon>
        <taxon>eudicotyledons</taxon>
        <taxon>Gunneridae</taxon>
        <taxon>Pentapetalae</taxon>
        <taxon>rosids</taxon>
        <taxon>malvids</taxon>
        <taxon>Malvales</taxon>
        <taxon>Malvaceae</taxon>
        <taxon>Malvoideae</taxon>
        <taxon>Hibiscus</taxon>
    </lineage>
</organism>
<keyword evidence="4 7" id="KW-0812">Transmembrane</keyword>
<evidence type="ECO:0000256" key="5">
    <source>
        <dbReference type="ARBA" id="ARBA00022989"/>
    </source>
</evidence>
<dbReference type="InterPro" id="IPR005828">
    <property type="entry name" value="MFS_sugar_transport-like"/>
</dbReference>
<comment type="subcellular location">
    <subcellularLocation>
        <location evidence="1">Membrane</location>
    </subcellularLocation>
</comment>
<evidence type="ECO:0000313" key="9">
    <source>
        <dbReference type="Proteomes" id="UP000436088"/>
    </source>
</evidence>
<comment type="caution">
    <text evidence="8">The sequence shown here is derived from an EMBL/GenBank/DDBJ whole genome shotgun (WGS) entry which is preliminary data.</text>
</comment>
<evidence type="ECO:0000256" key="7">
    <source>
        <dbReference type="SAM" id="Phobius"/>
    </source>
</evidence>
<feature type="transmembrane region" description="Helical" evidence="7">
    <location>
        <begin position="81"/>
        <end position="104"/>
    </location>
</feature>
<dbReference type="InterPro" id="IPR036259">
    <property type="entry name" value="MFS_trans_sf"/>
</dbReference>
<dbReference type="Proteomes" id="UP000436088">
    <property type="component" value="Unassembled WGS sequence"/>
</dbReference>